<evidence type="ECO:0000313" key="2">
    <source>
        <dbReference type="Proteomes" id="UP000068382"/>
    </source>
</evidence>
<dbReference type="AlphaFoldDB" id="A0A132BV45"/>
<accession>A0A132BV45</accession>
<dbReference type="InterPro" id="IPR008620">
    <property type="entry name" value="FixH"/>
</dbReference>
<dbReference type="EMBL" id="LPUY01000091">
    <property type="protein sequence ID" value="KUP91697.1"/>
    <property type="molecule type" value="Genomic_DNA"/>
</dbReference>
<protein>
    <submittedName>
        <fullName evidence="1">FixH</fullName>
    </submittedName>
</protein>
<dbReference type="PATRIC" id="fig|1768241.3.peg.3648"/>
<dbReference type="OrthoDB" id="1495896at2"/>
<keyword evidence="2" id="KW-1185">Reference proteome</keyword>
<dbReference type="PIRSF" id="PIRSF011386">
    <property type="entry name" value="FixH"/>
    <property type="match status" value="1"/>
</dbReference>
<proteinExistence type="predicted"/>
<dbReference type="RefSeq" id="WP_068246650.1">
    <property type="nucleotide sequence ID" value="NZ_LPUY01000091.1"/>
</dbReference>
<name>A0A132BV45_9RHOB</name>
<dbReference type="Proteomes" id="UP000068382">
    <property type="component" value="Unassembled WGS sequence"/>
</dbReference>
<reference evidence="1 2" key="1">
    <citation type="submission" date="2015-12" db="EMBL/GenBank/DDBJ databases">
        <title>Genome sequence of the marine Rhodobacteraceae strain O3.65, Candidatus Tritonibacter horizontis.</title>
        <authorList>
            <person name="Poehlein A."/>
            <person name="Giebel H.A."/>
            <person name="Voget S."/>
            <person name="Brinkhoff T."/>
        </authorList>
    </citation>
    <scope>NUCLEOTIDE SEQUENCE [LARGE SCALE GENOMIC DNA]</scope>
    <source>
        <strain evidence="1 2">O3.65</strain>
    </source>
</reference>
<evidence type="ECO:0000313" key="1">
    <source>
        <dbReference type="EMBL" id="KUP91697.1"/>
    </source>
</evidence>
<sequence>MTSKTNATSRRFTGWHMLAICVASFGVIIAVNVTMAVKAVRSFPGLEVQNSYVASQEFDMRRAAQEALGWSVYATARGDSVRLEISDRQGNPVEVASLTATLGRATQVRDDQTPAFVYDGAAYVAKAALAPGNWNIRMIARAADGTEFQQRVILHVKG</sequence>
<gene>
    <name evidence="1" type="ORF">TRIHO_34950</name>
</gene>
<comment type="caution">
    <text evidence="1">The sequence shown here is derived from an EMBL/GenBank/DDBJ whole genome shotgun (WGS) entry which is preliminary data.</text>
</comment>
<dbReference type="InterPro" id="IPR018037">
    <property type="entry name" value="FixH_proteobacterial"/>
</dbReference>
<organism evidence="1 2">
    <name type="scientific">Tritonibacter horizontis</name>
    <dbReference type="NCBI Taxonomy" id="1768241"/>
    <lineage>
        <taxon>Bacteria</taxon>
        <taxon>Pseudomonadati</taxon>
        <taxon>Pseudomonadota</taxon>
        <taxon>Alphaproteobacteria</taxon>
        <taxon>Rhodobacterales</taxon>
        <taxon>Paracoccaceae</taxon>
        <taxon>Tritonibacter</taxon>
    </lineage>
</organism>
<dbReference type="Pfam" id="PF05751">
    <property type="entry name" value="FixH"/>
    <property type="match status" value="1"/>
</dbReference>